<sequence length="1837" mass="207297">MYQMCRVLFILIFAGVFAQGFSFEVNFQESYPTHYLSSDDESILHKRAPNVPQFFDQASFSFDGLTRVSSVPVSFPLDICMLQLPTVKYATALHKDATGLRHFAVFTWRPAEKDYQLLVELAAPQAVALDCLAFAGRGYVAVSYNLTEPVGQAREGSPIYEISPETGIRTVQYFSGTQLRGMYLRISSQELTLLQAFEKEAQCPYFKWMGMSFQRLGAIPCSNARRLEAFGIDYTDYVAVANYADAEGRTATRSEIFRWDAKSQRFQLFQRLRSNGAVDVKYFSLPVNEVSRRHFLILSNTIGGSSSGVGEADTVIYVFEKGQFVPYQRLSFYAVERVLPVQHSISEKFLLLVACNKQDVKIYNLNDWRFEESKVQFTEGALSRGVARMRSYEEGDYSYLVIANENMAANETNIFQPLYKQDEHANILRQQIIDWARDQRKRLEQVNVEQLLKRLEEKLKQREEKLGWSEIKEVKAKSFEDKHMKLTPNYWKALQLTKQALDTIEEKIIPASTKHPVKRSLDRLHEEHDFEEVTVDTLVVHGTVKADHINRVDTKNPVYESVTASKVYVSEKYTEPLRKQRKPLLEKLTVKELQLEGRLNGLKWSELQDQTLKRSGKDVQFIKAAVDLDHFQADALQVNSNEVNDRPVSQLIPVDGGDFVVQQDVQFAQPVQVNRLLINQRLNHIHVDRQRFDVLLRQANHTQVIEGAKRFENVRVLEPITIAGQMMGAELRAMSPAKVNHKSLQLQGDFVIEGDVTIGRLLQMRNLVDEPTQRSAAEALSRGVRLDQLVENVNLNFLQPLIANNTELSFLNTQDLQNLVQLNVGKVQLVQATKTFPQNVEITDGFGEVKWLNGIDTERLPNMLLSKSGNQSISTPIQLHGLDVEHINSSQILLNGLGLDDYLQFNKDQKSNGTLFVDNLNAEEMSVEDLHLNGLLFGQPLSSIYEHGSKSLDSWHLPHDFNGTLHAQNLWLSGEINQVNVVHLEQQLQQLAGNIKYVGDISFEHDVNISSLSFENSLNGIEAHRFGRCWLESEGDQNFTAPQELASLDSSKGVWLSGQLNNHTLEDLVSRSYRLNGSEHLQAVRFENPIVLQSELQLGKVNGLRVPEDIIYHNGGGYLSAPVSIEGNLEAAETSNITNLNGYPLATLDKYLSGQTLDTFLAENVKFGGGAPSYQLLNGQELGKLLDQVWLENEQIELRGLELDSGQFKGLLEFQGAINGQHVDHIRHNYFSRTRSNQMKTPLSFQHDVTFVQPPVAKYVELRRGTSDVLMEGRGSNFSLDFNDIVAHTLKTGGEHAISGKWELPEVSVSGDLKNVLINQLNLADDIVRIPENNKSSNPLTVEALKTVNSANINRLHSTPESRVAEVPLVQWINEAAYIYGNHSIPGTTRVDNVNLYNDLTVKGTVNGVLWQPDKLLLRDKEQDVRGSLLVANSLPESRRIFSNNVENLWVDSVNGLPVNELLDNKAQNRPDLHVESQLIFTQPLTVGLYEVSNGNGLLDKYYKRKRGIGASANEAWQQLQENVAAVKNRLDKPPKVLENFALLQKLPHKASSLKIISSNDIDTLAIWEQKSNNAILYTWQPDRQLFALNSSSSALTQLNKQNLDTKDGETSNKFEFGQLGFQCRGLQKANHIVIQCLDKQNNSREAILDRQTDVKQLLAVADTDDMPILLRTSRAVELWKWSNGNYNLESRLVDGQVEQIERIQRGAGMESGYVAILASTPAAEIRIYSFNSGDMSDFQLDQVLGLQDSRHPRQMRFMYLPESEDLLLCVSNVLPQQPLTIYQHLGAAGFQQILGDSALPKARALEVLQLPSRELHLLSMATEEAVYLLQPQFTTL</sequence>
<protein>
    <submittedName>
        <fullName evidence="6">Uncharacterized protein clos</fullName>
    </submittedName>
</protein>
<feature type="signal peptide" evidence="4">
    <location>
        <begin position="1"/>
        <end position="18"/>
    </location>
</feature>
<name>A0AB39Z5C5_DROSZ</name>
<keyword evidence="3" id="KW-0175">Coiled coil</keyword>
<evidence type="ECO:0000256" key="4">
    <source>
        <dbReference type="SAM" id="SignalP"/>
    </source>
</evidence>
<dbReference type="InterPro" id="IPR009039">
    <property type="entry name" value="EAR"/>
</dbReference>
<evidence type="ECO:0000313" key="6">
    <source>
        <dbReference type="RefSeq" id="XP_016928735.2"/>
    </source>
</evidence>
<accession>A0AB39Z5C5</accession>
<keyword evidence="5" id="KW-1185">Reference proteome</keyword>
<dbReference type="Proteomes" id="UP001652628">
    <property type="component" value="Chromosome 2R"/>
</dbReference>
<dbReference type="CTD" id="5740204"/>
<feature type="chain" id="PRO_5045625063" evidence="4">
    <location>
        <begin position="19"/>
        <end position="1837"/>
    </location>
</feature>
<evidence type="ECO:0000256" key="2">
    <source>
        <dbReference type="ARBA" id="ARBA00022737"/>
    </source>
</evidence>
<dbReference type="RefSeq" id="XP_016928735.2">
    <property type="nucleotide sequence ID" value="XM_017073246.4"/>
</dbReference>
<reference evidence="6" key="1">
    <citation type="submission" date="2025-08" db="UniProtKB">
        <authorList>
            <consortium name="RefSeq"/>
        </authorList>
    </citation>
    <scope>IDENTIFICATION</scope>
</reference>
<dbReference type="PANTHER" id="PTHR15261:SF4">
    <property type="entry name" value="THROMBOSPONDIN-TYPE LAMININ G DOMAIN AND EAR REPEAT-CONTAINING PROTEIN"/>
    <property type="match status" value="1"/>
</dbReference>
<dbReference type="PROSITE" id="PS50912">
    <property type="entry name" value="EAR"/>
    <property type="match status" value="2"/>
</dbReference>
<keyword evidence="1 4" id="KW-0732">Signal</keyword>
<evidence type="ECO:0000313" key="5">
    <source>
        <dbReference type="Proteomes" id="UP001652628"/>
    </source>
</evidence>
<evidence type="ECO:0000256" key="3">
    <source>
        <dbReference type="SAM" id="Coils"/>
    </source>
</evidence>
<gene>
    <name evidence="6" type="primary">clos</name>
</gene>
<proteinExistence type="predicted"/>
<dbReference type="PANTHER" id="PTHR15261">
    <property type="entry name" value="THROMBOSPONDIN-TYPE LAMININ G DOMAIN AND EAR REPEAT-CONTAINING"/>
    <property type="match status" value="1"/>
</dbReference>
<evidence type="ECO:0000256" key="1">
    <source>
        <dbReference type="ARBA" id="ARBA00022729"/>
    </source>
</evidence>
<keyword evidence="2" id="KW-0677">Repeat</keyword>
<dbReference type="GO" id="GO:0007165">
    <property type="term" value="P:signal transduction"/>
    <property type="evidence" value="ECO:0007669"/>
    <property type="project" value="TreeGrafter"/>
</dbReference>
<dbReference type="GeneID" id="108009142"/>
<feature type="coiled-coil region" evidence="3">
    <location>
        <begin position="441"/>
        <end position="472"/>
    </location>
</feature>
<organism evidence="5 6">
    <name type="scientific">Drosophila suzukii</name>
    <name type="common">Spotted-wing drosophila fruit fly</name>
    <dbReference type="NCBI Taxonomy" id="28584"/>
    <lineage>
        <taxon>Eukaryota</taxon>
        <taxon>Metazoa</taxon>
        <taxon>Ecdysozoa</taxon>
        <taxon>Arthropoda</taxon>
        <taxon>Hexapoda</taxon>
        <taxon>Insecta</taxon>
        <taxon>Pterygota</taxon>
        <taxon>Neoptera</taxon>
        <taxon>Endopterygota</taxon>
        <taxon>Diptera</taxon>
        <taxon>Brachycera</taxon>
        <taxon>Muscomorpha</taxon>
        <taxon>Ephydroidea</taxon>
        <taxon>Drosophilidae</taxon>
        <taxon>Drosophila</taxon>
        <taxon>Sophophora</taxon>
    </lineage>
</organism>